<sequence>MASSPNPTYQNFIVVDFRYKGTFAPKPLVYFDPDRASMRDIDFSAFGYEQFMEFLHKLTRTTSKDIYFCLPQESLGQGIHTLVNEGDYKEFLDLAYANDKRMNVYVDHQNEPIFDWIEAEESENESKDLDEDEDSVIEDSYTVDYEEDDATYIFPTNKIAHDRFLNILCEPTESKDQDDEYVPP</sequence>
<keyword evidence="2" id="KW-1185">Reference proteome</keyword>
<protein>
    <submittedName>
        <fullName evidence="1">Uncharacterized protein</fullName>
    </submittedName>
</protein>
<dbReference type="EMBL" id="CAKMRJ010000001">
    <property type="protein sequence ID" value="CAH1415230.1"/>
    <property type="molecule type" value="Genomic_DNA"/>
</dbReference>
<dbReference type="AlphaFoldDB" id="A0AAU9LZU0"/>
<dbReference type="Proteomes" id="UP001157418">
    <property type="component" value="Unassembled WGS sequence"/>
</dbReference>
<gene>
    <name evidence="1" type="ORF">LVIROSA_LOCUS3090</name>
</gene>
<evidence type="ECO:0000313" key="1">
    <source>
        <dbReference type="EMBL" id="CAH1415230.1"/>
    </source>
</evidence>
<organism evidence="1 2">
    <name type="scientific">Lactuca virosa</name>
    <dbReference type="NCBI Taxonomy" id="75947"/>
    <lineage>
        <taxon>Eukaryota</taxon>
        <taxon>Viridiplantae</taxon>
        <taxon>Streptophyta</taxon>
        <taxon>Embryophyta</taxon>
        <taxon>Tracheophyta</taxon>
        <taxon>Spermatophyta</taxon>
        <taxon>Magnoliopsida</taxon>
        <taxon>eudicotyledons</taxon>
        <taxon>Gunneridae</taxon>
        <taxon>Pentapetalae</taxon>
        <taxon>asterids</taxon>
        <taxon>campanulids</taxon>
        <taxon>Asterales</taxon>
        <taxon>Asteraceae</taxon>
        <taxon>Cichorioideae</taxon>
        <taxon>Cichorieae</taxon>
        <taxon>Lactucinae</taxon>
        <taxon>Lactuca</taxon>
    </lineage>
</organism>
<proteinExistence type="predicted"/>
<comment type="caution">
    <text evidence="1">The sequence shown here is derived from an EMBL/GenBank/DDBJ whole genome shotgun (WGS) entry which is preliminary data.</text>
</comment>
<name>A0AAU9LZU0_9ASTR</name>
<reference evidence="1 2" key="1">
    <citation type="submission" date="2022-01" db="EMBL/GenBank/DDBJ databases">
        <authorList>
            <person name="Xiong W."/>
            <person name="Schranz E."/>
        </authorList>
    </citation>
    <scope>NUCLEOTIDE SEQUENCE [LARGE SCALE GENOMIC DNA]</scope>
</reference>
<accession>A0AAU9LZU0</accession>
<evidence type="ECO:0000313" key="2">
    <source>
        <dbReference type="Proteomes" id="UP001157418"/>
    </source>
</evidence>